<evidence type="ECO:0000256" key="1">
    <source>
        <dbReference type="SAM" id="SignalP"/>
    </source>
</evidence>
<dbReference type="SUPFAM" id="SSF111364">
    <property type="entry name" value="Tsx-like channel"/>
    <property type="match status" value="1"/>
</dbReference>
<dbReference type="Gene3D" id="2.40.230.20">
    <property type="entry name" value="Nucleoside-specific channel-forming protein, Tsx-like"/>
    <property type="match status" value="1"/>
</dbReference>
<protein>
    <submittedName>
        <fullName evidence="2">Uncharacterized protein DUF5020</fullName>
    </submittedName>
</protein>
<proteinExistence type="predicted"/>
<dbReference type="AlphaFoldDB" id="A0A2W7NEN8"/>
<sequence>MKQLFRILLLALLPAAALAQNVQMHYDLGKDRRYVTTTVEMFKPDAWGSTFFFVDMDYNGADVNGVSQSYWEIARGLKFWKSPFEMHVEYNGGMGQWQPGGAFQINDAWLFGGNYTWNNADFTRIFTLQAMYKTIRDKHDASFQLTGVWTLHLMNRKVTFSGFADFWREDNTFGTETTRYVFLSEPQLWYNATEHLSLGTEVEISSNFAGNKGMMVNPTLAAKWNF</sequence>
<dbReference type="InterPro" id="IPR036777">
    <property type="entry name" value="Channel_Tsx-like_sf"/>
</dbReference>
<evidence type="ECO:0000313" key="3">
    <source>
        <dbReference type="Proteomes" id="UP000249239"/>
    </source>
</evidence>
<organism evidence="2 3">
    <name type="scientific">Breznakibacter xylanolyticus</name>
    <dbReference type="NCBI Taxonomy" id="990"/>
    <lineage>
        <taxon>Bacteria</taxon>
        <taxon>Pseudomonadati</taxon>
        <taxon>Bacteroidota</taxon>
        <taxon>Bacteroidia</taxon>
        <taxon>Marinilabiliales</taxon>
        <taxon>Marinilabiliaceae</taxon>
        <taxon>Breznakibacter</taxon>
    </lineage>
</organism>
<dbReference type="GO" id="GO:0009279">
    <property type="term" value="C:cell outer membrane"/>
    <property type="evidence" value="ECO:0007669"/>
    <property type="project" value="InterPro"/>
</dbReference>
<comment type="caution">
    <text evidence="2">The sequence shown here is derived from an EMBL/GenBank/DDBJ whole genome shotgun (WGS) entry which is preliminary data.</text>
</comment>
<keyword evidence="1" id="KW-0732">Signal</keyword>
<feature type="signal peptide" evidence="1">
    <location>
        <begin position="1"/>
        <end position="19"/>
    </location>
</feature>
<dbReference type="OrthoDB" id="1007128at2"/>
<dbReference type="Pfam" id="PF16412">
    <property type="entry name" value="DUF5020"/>
    <property type="match status" value="1"/>
</dbReference>
<keyword evidence="3" id="KW-1185">Reference proteome</keyword>
<dbReference type="RefSeq" id="WP_111444759.1">
    <property type="nucleotide sequence ID" value="NZ_QKZK01000006.1"/>
</dbReference>
<evidence type="ECO:0000313" key="2">
    <source>
        <dbReference type="EMBL" id="PZX18658.1"/>
    </source>
</evidence>
<gene>
    <name evidence="2" type="ORF">LX69_01051</name>
</gene>
<name>A0A2W7NEN8_9BACT</name>
<reference evidence="2 3" key="1">
    <citation type="submission" date="2018-06" db="EMBL/GenBank/DDBJ databases">
        <title>Genomic Encyclopedia of Archaeal and Bacterial Type Strains, Phase II (KMG-II): from individual species to whole genera.</title>
        <authorList>
            <person name="Goeker M."/>
        </authorList>
    </citation>
    <scope>NUCLEOTIDE SEQUENCE [LARGE SCALE GENOMIC DNA]</scope>
    <source>
        <strain evidence="2 3">DSM 6779</strain>
    </source>
</reference>
<dbReference type="Proteomes" id="UP000249239">
    <property type="component" value="Unassembled WGS sequence"/>
</dbReference>
<feature type="chain" id="PRO_5016023918" evidence="1">
    <location>
        <begin position="20"/>
        <end position="226"/>
    </location>
</feature>
<accession>A0A2W7NEN8</accession>
<dbReference type="EMBL" id="QKZK01000006">
    <property type="protein sequence ID" value="PZX18658.1"/>
    <property type="molecule type" value="Genomic_DNA"/>
</dbReference>